<proteinExistence type="predicted"/>
<dbReference type="SUPFAM" id="SSF53335">
    <property type="entry name" value="S-adenosyl-L-methionine-dependent methyltransferases"/>
    <property type="match status" value="1"/>
</dbReference>
<evidence type="ECO:0000259" key="4">
    <source>
        <dbReference type="Pfam" id="PF08241"/>
    </source>
</evidence>
<dbReference type="AlphaFoldDB" id="A0A174BSN0"/>
<protein>
    <submittedName>
        <fullName evidence="5">Dimethyladenosine transferase (RRNA methylation)</fullName>
        <ecNumber evidence="5">2.1.1.-</ecNumber>
    </submittedName>
</protein>
<evidence type="ECO:0000313" key="6">
    <source>
        <dbReference type="Proteomes" id="UP000095651"/>
    </source>
</evidence>
<gene>
    <name evidence="5" type="primary">ycgJ_2</name>
    <name evidence="5" type="ORF">ERS852407_01676</name>
</gene>
<name>A0A174BSN0_9FIRM</name>
<dbReference type="Proteomes" id="UP000095651">
    <property type="component" value="Unassembled WGS sequence"/>
</dbReference>
<dbReference type="InterPro" id="IPR013216">
    <property type="entry name" value="Methyltransf_11"/>
</dbReference>
<keyword evidence="3" id="KW-0949">S-adenosyl-L-methionine</keyword>
<dbReference type="Gene3D" id="3.40.50.150">
    <property type="entry name" value="Vaccinia Virus protein VP39"/>
    <property type="match status" value="1"/>
</dbReference>
<organism evidence="5 6">
    <name type="scientific">Hungatella hathewayi</name>
    <dbReference type="NCBI Taxonomy" id="154046"/>
    <lineage>
        <taxon>Bacteria</taxon>
        <taxon>Bacillati</taxon>
        <taxon>Bacillota</taxon>
        <taxon>Clostridia</taxon>
        <taxon>Lachnospirales</taxon>
        <taxon>Lachnospiraceae</taxon>
        <taxon>Hungatella</taxon>
    </lineage>
</organism>
<dbReference type="EMBL" id="CYZE01000003">
    <property type="protein sequence ID" value="CUO02680.1"/>
    <property type="molecule type" value="Genomic_DNA"/>
</dbReference>
<dbReference type="Pfam" id="PF08241">
    <property type="entry name" value="Methyltransf_11"/>
    <property type="match status" value="1"/>
</dbReference>
<dbReference type="CDD" id="cd02440">
    <property type="entry name" value="AdoMet_MTases"/>
    <property type="match status" value="1"/>
</dbReference>
<evidence type="ECO:0000256" key="3">
    <source>
        <dbReference type="ARBA" id="ARBA00022691"/>
    </source>
</evidence>
<dbReference type="RefSeq" id="WP_055654150.1">
    <property type="nucleotide sequence ID" value="NZ_CABIXC010000003.1"/>
</dbReference>
<accession>A0A174BSN0</accession>
<dbReference type="GO" id="GO:0008757">
    <property type="term" value="F:S-adenosylmethionine-dependent methyltransferase activity"/>
    <property type="evidence" value="ECO:0007669"/>
    <property type="project" value="InterPro"/>
</dbReference>
<dbReference type="GO" id="GO:0032259">
    <property type="term" value="P:methylation"/>
    <property type="evidence" value="ECO:0007669"/>
    <property type="project" value="UniProtKB-KW"/>
</dbReference>
<dbReference type="InterPro" id="IPR029063">
    <property type="entry name" value="SAM-dependent_MTases_sf"/>
</dbReference>
<evidence type="ECO:0000256" key="2">
    <source>
        <dbReference type="ARBA" id="ARBA00022679"/>
    </source>
</evidence>
<dbReference type="PANTHER" id="PTHR43464:SF19">
    <property type="entry name" value="UBIQUINONE BIOSYNTHESIS O-METHYLTRANSFERASE, MITOCHONDRIAL"/>
    <property type="match status" value="1"/>
</dbReference>
<dbReference type="EC" id="2.1.1.-" evidence="5"/>
<sequence length="265" mass="30463">MEANQYLINFYNNYDEDSRLTLKHGTVEFLTTMHYIEKYIRTGNRVIEIGAGTGRYSHALARQGYAVDAVELVEHNIEVFRKNILPNENIRISQGNALDLSAFPDNEYDVTLVLGPLYHLYNKEDKRQALREAIRITKPKGVIFVAYVISDGCLLDEGFHRGNINVVEYIENGLLDPQTFAAKSEPKDLFELVRKEDIDDLMSAFPTTRLHYVATDGCALFMREAINAMDDETFDLYLQYHFATCERKDLLGITSHAVDVFRKEY</sequence>
<keyword evidence="1 5" id="KW-0489">Methyltransferase</keyword>
<evidence type="ECO:0000256" key="1">
    <source>
        <dbReference type="ARBA" id="ARBA00022603"/>
    </source>
</evidence>
<reference evidence="5 6" key="1">
    <citation type="submission" date="2015-09" db="EMBL/GenBank/DDBJ databases">
        <authorList>
            <consortium name="Pathogen Informatics"/>
        </authorList>
    </citation>
    <scope>NUCLEOTIDE SEQUENCE [LARGE SCALE GENOMIC DNA]</scope>
    <source>
        <strain evidence="5 6">2789STDY5608850</strain>
    </source>
</reference>
<dbReference type="PANTHER" id="PTHR43464">
    <property type="entry name" value="METHYLTRANSFERASE"/>
    <property type="match status" value="1"/>
</dbReference>
<keyword evidence="2 5" id="KW-0808">Transferase</keyword>
<evidence type="ECO:0000313" key="5">
    <source>
        <dbReference type="EMBL" id="CUO02680.1"/>
    </source>
</evidence>
<feature type="domain" description="Methyltransferase type 11" evidence="4">
    <location>
        <begin position="48"/>
        <end position="145"/>
    </location>
</feature>